<organism evidence="1 2">
    <name type="scientific">Halobacillus salinus</name>
    <dbReference type="NCBI Taxonomy" id="192814"/>
    <lineage>
        <taxon>Bacteria</taxon>
        <taxon>Bacillati</taxon>
        <taxon>Bacillota</taxon>
        <taxon>Bacilli</taxon>
        <taxon>Bacillales</taxon>
        <taxon>Bacillaceae</taxon>
        <taxon>Halobacillus</taxon>
    </lineage>
</organism>
<gene>
    <name evidence="1" type="ORF">E4663_06590</name>
</gene>
<dbReference type="Proteomes" id="UP000297982">
    <property type="component" value="Unassembled WGS sequence"/>
</dbReference>
<dbReference type="RefSeq" id="WP_135327017.1">
    <property type="nucleotide sequence ID" value="NZ_SRJC01000001.1"/>
</dbReference>
<sequence length="102" mass="12210">MAFGLKREELKAWKENVKSGNISFLTHFWLDDRFPGCDTVTKVGCSDVPKLIEWGKQYGLKPEWIHRDPRFPHYDLFGNTQYRILQAENKKDQIERFNLRHE</sequence>
<proteinExistence type="predicted"/>
<dbReference type="AlphaFoldDB" id="A0A4Z0H2N3"/>
<evidence type="ECO:0008006" key="3">
    <source>
        <dbReference type="Google" id="ProtNLM"/>
    </source>
</evidence>
<dbReference type="STRING" id="192814.GCA_900166575_01721"/>
<name>A0A4Z0H2N3_9BACI</name>
<protein>
    <recommendedName>
        <fullName evidence="3">DUF4031 domain-containing protein</fullName>
    </recommendedName>
</protein>
<evidence type="ECO:0000313" key="2">
    <source>
        <dbReference type="Proteomes" id="UP000297982"/>
    </source>
</evidence>
<evidence type="ECO:0000313" key="1">
    <source>
        <dbReference type="EMBL" id="TGB04653.1"/>
    </source>
</evidence>
<keyword evidence="2" id="KW-1185">Reference proteome</keyword>
<reference evidence="1 2" key="1">
    <citation type="journal article" date="2003" name="Int. J. Syst. Evol. Microbiol.">
        <title>Halobacillus salinus sp. nov., isolated from a salt lake on the coast of the East Sea in Korea.</title>
        <authorList>
            <person name="Yoon J.H."/>
            <person name="Kang K.H."/>
            <person name="Park Y.H."/>
        </authorList>
    </citation>
    <scope>NUCLEOTIDE SEQUENCE [LARGE SCALE GENOMIC DNA]</scope>
    <source>
        <strain evidence="1 2">HSL-3</strain>
    </source>
</reference>
<comment type="caution">
    <text evidence="1">The sequence shown here is derived from an EMBL/GenBank/DDBJ whole genome shotgun (WGS) entry which is preliminary data.</text>
</comment>
<accession>A0A4Z0H2N3</accession>
<dbReference type="EMBL" id="SRJC01000001">
    <property type="protein sequence ID" value="TGB04653.1"/>
    <property type="molecule type" value="Genomic_DNA"/>
</dbReference>